<organism evidence="2 3">
    <name type="scientific">Strongylus vulgaris</name>
    <name type="common">Blood worm</name>
    <dbReference type="NCBI Taxonomy" id="40348"/>
    <lineage>
        <taxon>Eukaryota</taxon>
        <taxon>Metazoa</taxon>
        <taxon>Ecdysozoa</taxon>
        <taxon>Nematoda</taxon>
        <taxon>Chromadorea</taxon>
        <taxon>Rhabditida</taxon>
        <taxon>Rhabditina</taxon>
        <taxon>Rhabditomorpha</taxon>
        <taxon>Strongyloidea</taxon>
        <taxon>Strongylidae</taxon>
        <taxon>Strongylus</taxon>
    </lineage>
</organism>
<evidence type="ECO:0000313" key="3">
    <source>
        <dbReference type="Proteomes" id="UP000270094"/>
    </source>
</evidence>
<feature type="compositionally biased region" description="Low complexity" evidence="1">
    <location>
        <begin position="29"/>
        <end position="39"/>
    </location>
</feature>
<evidence type="ECO:0000256" key="1">
    <source>
        <dbReference type="SAM" id="MobiDB-lite"/>
    </source>
</evidence>
<evidence type="ECO:0000313" key="2">
    <source>
        <dbReference type="EMBL" id="VDM84402.1"/>
    </source>
</evidence>
<reference evidence="2 3" key="1">
    <citation type="submission" date="2018-11" db="EMBL/GenBank/DDBJ databases">
        <authorList>
            <consortium name="Pathogen Informatics"/>
        </authorList>
    </citation>
    <scope>NUCLEOTIDE SEQUENCE [LARGE SCALE GENOMIC DNA]</scope>
</reference>
<accession>A0A3P7LZ22</accession>
<dbReference type="OrthoDB" id="10634959at2759"/>
<proteinExistence type="predicted"/>
<dbReference type="AlphaFoldDB" id="A0A3P7LZ22"/>
<gene>
    <name evidence="2" type="ORF">SVUK_LOCUS19400</name>
</gene>
<name>A0A3P7LZ22_STRVU</name>
<dbReference type="EMBL" id="UYYB01129903">
    <property type="protein sequence ID" value="VDM84402.1"/>
    <property type="molecule type" value="Genomic_DNA"/>
</dbReference>
<keyword evidence="3" id="KW-1185">Reference proteome</keyword>
<protein>
    <submittedName>
        <fullName evidence="2">Uncharacterized protein</fullName>
    </submittedName>
</protein>
<feature type="region of interest" description="Disordered" evidence="1">
    <location>
        <begin position="1"/>
        <end position="39"/>
    </location>
</feature>
<sequence>MLSQLRDSMSPEEDYERQPSALEDLFDGSPAKPSASSSNSRWVTLDVDLPLRLRGSASRKGSAPSASATCNATMLFEDASLRPMPLNPSLDTTVVLSTSTNAEEAEELDLPEIAFLSAASLELLVLTQTSMPDPQVGIMHMAKFGVCRLLLS</sequence>
<dbReference type="Proteomes" id="UP000270094">
    <property type="component" value="Unassembled WGS sequence"/>
</dbReference>